<keyword evidence="3" id="KW-0347">Helicase</keyword>
<feature type="domain" description="UvrD-like helicase C-terminal" evidence="4">
    <location>
        <begin position="683"/>
        <end position="731"/>
    </location>
</feature>
<dbReference type="Pfam" id="PF18335">
    <property type="entry name" value="SH3_13"/>
    <property type="match status" value="1"/>
</dbReference>
<comment type="caution">
    <text evidence="8">The sequence shown here is derived from an EMBL/GenBank/DDBJ whole genome shotgun (WGS) entry which is preliminary data.</text>
</comment>
<dbReference type="PANTHER" id="PTHR43788:SF6">
    <property type="entry name" value="DNA HELICASE B"/>
    <property type="match status" value="1"/>
</dbReference>
<dbReference type="InterPro" id="IPR027417">
    <property type="entry name" value="P-loop_NTPase"/>
</dbReference>
<dbReference type="Pfam" id="PF13245">
    <property type="entry name" value="AAA_19"/>
    <property type="match status" value="1"/>
</dbReference>
<dbReference type="CDD" id="cd17933">
    <property type="entry name" value="DEXSc_RecD-like"/>
    <property type="match status" value="1"/>
</dbReference>
<evidence type="ECO:0000313" key="8">
    <source>
        <dbReference type="EMBL" id="SCB96172.1"/>
    </source>
</evidence>
<comment type="similarity">
    <text evidence="3">Belongs to the RecD family. RecD2 subfamily.</text>
</comment>
<comment type="function">
    <text evidence="3">DNA-dependent ATPase and ATP-dependent 5'-3' DNA helicase. Has no activity on blunt DNA or DNA with 3'-overhangs, requires at least 10 bases of 5'-ssDNA for helicase activity.</text>
</comment>
<dbReference type="Pfam" id="PF14490">
    <property type="entry name" value="HHH_RecD2"/>
    <property type="match status" value="1"/>
</dbReference>
<dbReference type="Proteomes" id="UP000182448">
    <property type="component" value="Unassembled WGS sequence"/>
</dbReference>
<keyword evidence="3" id="KW-0238">DNA-binding</keyword>
<dbReference type="EC" id="5.6.2.3" evidence="3"/>
<dbReference type="InterPro" id="IPR041451">
    <property type="entry name" value="RecD2_SH13"/>
</dbReference>
<name>A0ABY0K1C6_WEIHE</name>
<dbReference type="RefSeq" id="WP_074427473.1">
    <property type="nucleotide sequence ID" value="NZ_BJEG01000006.1"/>
</dbReference>
<evidence type="ECO:0000256" key="2">
    <source>
        <dbReference type="ARBA" id="ARBA00022840"/>
    </source>
</evidence>
<dbReference type="CDD" id="cd18809">
    <property type="entry name" value="SF1_C_RecD"/>
    <property type="match status" value="1"/>
</dbReference>
<dbReference type="HAMAP" id="MF_01488">
    <property type="entry name" value="RecD2"/>
    <property type="match status" value="1"/>
</dbReference>
<evidence type="ECO:0000313" key="9">
    <source>
        <dbReference type="Proteomes" id="UP000182448"/>
    </source>
</evidence>
<proteinExistence type="inferred from homology"/>
<protein>
    <recommendedName>
        <fullName evidence="3">ATP-dependent RecD2 DNA helicase</fullName>
        <ecNumber evidence="3">5.6.2.3</ecNumber>
    </recommendedName>
    <alternativeName>
        <fullName evidence="3">DNA 5'-3' helicase subunit RecD2</fullName>
    </alternativeName>
</protein>
<evidence type="ECO:0000259" key="5">
    <source>
        <dbReference type="Pfam" id="PF14490"/>
    </source>
</evidence>
<reference evidence="8 9" key="1">
    <citation type="submission" date="2016-08" db="EMBL/GenBank/DDBJ databases">
        <authorList>
            <person name="Varghese N."/>
            <person name="Submissions Spin"/>
        </authorList>
    </citation>
    <scope>NUCLEOTIDE SEQUENCE [LARGE SCALE GENOMIC DNA]</scope>
    <source>
        <strain evidence="8 9">R-53116</strain>
    </source>
</reference>
<feature type="domain" description="ATP-dependent RecD2 DNA helicase SH3" evidence="6">
    <location>
        <begin position="590"/>
        <end position="666"/>
    </location>
</feature>
<keyword evidence="9" id="KW-1185">Reference proteome</keyword>
<evidence type="ECO:0000256" key="3">
    <source>
        <dbReference type="HAMAP-Rule" id="MF_01488"/>
    </source>
</evidence>
<organism evidence="8 9">
    <name type="scientific">Weissella hellenica</name>
    <dbReference type="NCBI Taxonomy" id="46256"/>
    <lineage>
        <taxon>Bacteria</taxon>
        <taxon>Bacillati</taxon>
        <taxon>Bacillota</taxon>
        <taxon>Bacilli</taxon>
        <taxon>Lactobacillales</taxon>
        <taxon>Lactobacillaceae</taxon>
        <taxon>Weissella</taxon>
    </lineage>
</organism>
<dbReference type="Gene3D" id="2.30.30.940">
    <property type="match status" value="1"/>
</dbReference>
<evidence type="ECO:0000259" key="7">
    <source>
        <dbReference type="Pfam" id="PF23139"/>
    </source>
</evidence>
<gene>
    <name evidence="3" type="primary">recD2</name>
    <name evidence="8" type="ORF">GA0061075_10865</name>
</gene>
<dbReference type="PANTHER" id="PTHR43788">
    <property type="entry name" value="DNA2/NAM7 HELICASE FAMILY MEMBER"/>
    <property type="match status" value="1"/>
</dbReference>
<evidence type="ECO:0000259" key="6">
    <source>
        <dbReference type="Pfam" id="PF18335"/>
    </source>
</evidence>
<feature type="binding site" evidence="3">
    <location>
        <begin position="368"/>
        <end position="372"/>
    </location>
    <ligand>
        <name>ATP</name>
        <dbReference type="ChEBI" id="CHEBI:30616"/>
    </ligand>
</feature>
<dbReference type="EMBL" id="FMAW01000008">
    <property type="protein sequence ID" value="SCB96172.1"/>
    <property type="molecule type" value="Genomic_DNA"/>
</dbReference>
<dbReference type="Pfam" id="PF13538">
    <property type="entry name" value="UvrD_C_2"/>
    <property type="match status" value="1"/>
</dbReference>
<dbReference type="Gene3D" id="1.10.10.2220">
    <property type="match status" value="1"/>
</dbReference>
<dbReference type="InterPro" id="IPR055446">
    <property type="entry name" value="RecD2_N_OB"/>
</dbReference>
<comment type="catalytic activity">
    <reaction evidence="3">
        <text>ATP + H2O = ADP + phosphate + H(+)</text>
        <dbReference type="Rhea" id="RHEA:13065"/>
        <dbReference type="ChEBI" id="CHEBI:15377"/>
        <dbReference type="ChEBI" id="CHEBI:15378"/>
        <dbReference type="ChEBI" id="CHEBI:30616"/>
        <dbReference type="ChEBI" id="CHEBI:43474"/>
        <dbReference type="ChEBI" id="CHEBI:456216"/>
        <dbReference type="EC" id="5.6.2.3"/>
    </reaction>
</comment>
<keyword evidence="1 3" id="KW-0547">Nucleotide-binding</keyword>
<evidence type="ECO:0000259" key="4">
    <source>
        <dbReference type="Pfam" id="PF13538"/>
    </source>
</evidence>
<dbReference type="Pfam" id="PF23139">
    <property type="entry name" value="OB_YrrC"/>
    <property type="match status" value="1"/>
</dbReference>
<feature type="domain" description="ATP-dependent RecD2 DNA helicase OB-fold" evidence="7">
    <location>
        <begin position="18"/>
        <end position="93"/>
    </location>
</feature>
<dbReference type="InterPro" id="IPR050534">
    <property type="entry name" value="Coronavir_polyprotein_1ab"/>
</dbReference>
<dbReference type="Gene3D" id="3.40.50.300">
    <property type="entry name" value="P-loop containing nucleotide triphosphate hydrolases"/>
    <property type="match status" value="2"/>
</dbReference>
<feature type="domain" description="ATP-dependent RecD2 DNA helicase-like helix-hairpin-helix" evidence="5">
    <location>
        <begin position="161"/>
        <end position="250"/>
    </location>
</feature>
<sequence length="846" mass="93583">MGPSQNDRLEDEMVLIPQVTGQLQTVLFSASDSFYKVLRLEISDKNFDFNDDEITITGSFGDIQIGSSYEFTGQLKEHPRYGIQFIANNYHRQATSTASGLVKYLSSENFPGVGKATATKIVDELGVNAIELILDNAEVLKNLHISKELQQVIVDKLAKADGMERAIIALNDFGFGSTLSMAIYQKYQKSTLQILKDNPYQLVRDIDGVSFKRIDQFALQEGIDPLDERRIKAGVIETINNKTFNSGDTYMVLPELLSSAKALLGKGQQAIVNDELLKKALLTLTTEGIVVVDGNYFYIQEIYEAENQIAERLVNLTQQSKSTYSRKQVVDVLNEVESANDFDYDVTQKEAIIAALTNQLFILTGGPGTGKTTIISGVVATLKKLLRADGLKSDQIDDSIHLAAPTGRAAKRLQESTGMVATTIHHLLGITGREANINDIDIEEISGNLLVIDEMSMVDTQLFAILLLAVQADMQIILVGDKDQLPSVGPGRVFYDLLASGLLNYRELETIHRQGKGSTIISLANGVKNGRLPADFTEQQIDRSFFPANVNTVPKLVEKIAESWKNKGNSVADMQILAPMYRTQAGVNHLNEIVQNIFNPATSKKKSINIKKDKQSFNYRVGDKVMQTANDPENNVFNGDIGYITSVLLAKDKTNPDKKDKLVVDFDTGEVIYTRENWQNITLAYATTIHKSQGTEYKLVIMPLVDAFFRMLQRNLLYTGLTRASESLVLIGQLSAYQKAVVTLGVNRHTNLQARIIEYATGKKDETQPAKIAQQEILKVSEPVVTDGQHDDISLQDKDVPNNSAAKDIVLTMALIEQNGIDPNIGLEGLTPYDFMPNNNEKLANT</sequence>
<dbReference type="InterPro" id="IPR006345">
    <property type="entry name" value="RecD2"/>
</dbReference>
<dbReference type="NCBIfam" id="TIGR01448">
    <property type="entry name" value="recD_rel"/>
    <property type="match status" value="1"/>
</dbReference>
<accession>A0ABY0K1C6</accession>
<keyword evidence="3" id="KW-0413">Isomerase</keyword>
<dbReference type="InterPro" id="IPR027785">
    <property type="entry name" value="UvrD-like_helicase_C"/>
</dbReference>
<keyword evidence="2 3" id="KW-0067">ATP-binding</keyword>
<dbReference type="InterPro" id="IPR029493">
    <property type="entry name" value="RecD2-like_HHH"/>
</dbReference>
<dbReference type="SUPFAM" id="SSF52540">
    <property type="entry name" value="P-loop containing nucleoside triphosphate hydrolases"/>
    <property type="match status" value="2"/>
</dbReference>
<keyword evidence="3" id="KW-0378">Hydrolase</keyword>
<evidence type="ECO:0000256" key="1">
    <source>
        <dbReference type="ARBA" id="ARBA00022741"/>
    </source>
</evidence>